<dbReference type="Pfam" id="PF05170">
    <property type="entry name" value="AsmA"/>
    <property type="match status" value="1"/>
</dbReference>
<protein>
    <submittedName>
        <fullName evidence="2">AsmA family protein</fullName>
    </submittedName>
</protein>
<keyword evidence="3" id="KW-1185">Reference proteome</keyword>
<dbReference type="PANTHER" id="PTHR30441">
    <property type="entry name" value="DUF748 DOMAIN-CONTAINING PROTEIN"/>
    <property type="match status" value="1"/>
</dbReference>
<feature type="domain" description="AsmA" evidence="1">
    <location>
        <begin position="17"/>
        <end position="604"/>
    </location>
</feature>
<organism evidence="2 3">
    <name type="scientific">Vitreoscilla stercoraria</name>
    <dbReference type="NCBI Taxonomy" id="61"/>
    <lineage>
        <taxon>Bacteria</taxon>
        <taxon>Pseudomonadati</taxon>
        <taxon>Pseudomonadota</taxon>
        <taxon>Betaproteobacteria</taxon>
        <taxon>Neisseriales</taxon>
        <taxon>Neisseriaceae</taxon>
        <taxon>Vitreoscilla</taxon>
    </lineage>
</organism>
<name>A0ABY4E756_VITST</name>
<dbReference type="PANTHER" id="PTHR30441:SF4">
    <property type="entry name" value="PROTEIN ASMA"/>
    <property type="match status" value="1"/>
</dbReference>
<evidence type="ECO:0000259" key="1">
    <source>
        <dbReference type="Pfam" id="PF05170"/>
    </source>
</evidence>
<dbReference type="InterPro" id="IPR052894">
    <property type="entry name" value="AsmA-related"/>
</dbReference>
<evidence type="ECO:0000313" key="3">
    <source>
        <dbReference type="Proteomes" id="UP000832034"/>
    </source>
</evidence>
<dbReference type="RefSeq" id="WP_019958449.1">
    <property type="nucleotide sequence ID" value="NZ_CP091512.1"/>
</dbReference>
<sequence length="703" mass="80124">MSIGYAISIWGLSDERIRTSLQKAMPTGRTVHIGSISNKGWLPYPSVTLNNINITYPDSHNTQLHIKQLDIHLAWRSLLGHPHIQSFHVLQPQLTLTRLPNNSWDMDDFYQSPQSAQIFNDLNIVDGILKVQETEHQYHLHNINASVQDWQNTNSQLHLGFNWNSNLLGKQHVNLQGQLQKTATGFKSNNVRIQLDNQLPHIGAVTWLATGQFEHKWLEHRNEFQNIQIKGQDANNTFTAQLSIPQAYWQKIWYVNQTNGVLQWQQSHNTLATATIKLNPTELSSRHFKNDGSSIDILLKHAEDTFSIKAAGHISAHNSGAFSLDNWHISSRQSDANLTNSGLFRTEGLLNVSGNIHDQWQLQWKGQMDNDAVQIDLLGESPEKWQLNVLAQQLELDRYQDWFDTRSDFNLIDNPSKSLQKMEQQVQQWVQTWANLPEQWQLNGNLDIANLRSNQMQLSNVTAKLALNRDLLSLTQVQANAYGGHLNASLLIPRDVKTPNQLQMDVQQMQIQPWLQHWRDYSRLSGTGNLSVNLQTSGAHWDDIQSQLNGDLRFDIKDGMFQGIALDNFLQVDGNPNMQLTLDDQAHTTFDVFKSQSLIADGVFYTKTVDLNLPMGLQLQGSGKYHLPNNKLDYQLKLGQDVLGSKLPVRISGPIQQPNFALDYQGLTQGLTNSTDKSNAVRNALRKQWQLWQMPEFKLPEKP</sequence>
<proteinExistence type="predicted"/>
<accession>A0ABY4E756</accession>
<reference evidence="2" key="2">
    <citation type="journal article" date="2022" name="Res Sq">
        <title>Evolution of multicellular longitudinally dividing oral cavity symbionts (Neisseriaceae).</title>
        <authorList>
            <person name="Nyongesa S."/>
            <person name="Weber P."/>
            <person name="Bernet E."/>
            <person name="Pullido F."/>
            <person name="Nieckarz M."/>
            <person name="Delaby M."/>
            <person name="Nieves C."/>
            <person name="Viehboeck T."/>
            <person name="Krause N."/>
            <person name="Rivera-Millot A."/>
            <person name="Nakamura A."/>
            <person name="Vischer N."/>
            <person name="VanNieuwenhze M."/>
            <person name="Brun Y."/>
            <person name="Cava F."/>
            <person name="Bulgheresi S."/>
            <person name="Veyrier F."/>
        </authorList>
    </citation>
    <scope>NUCLEOTIDE SEQUENCE</scope>
    <source>
        <strain evidence="2">SAG 1488-6</strain>
    </source>
</reference>
<evidence type="ECO:0000313" key="2">
    <source>
        <dbReference type="EMBL" id="UOO91585.1"/>
    </source>
</evidence>
<dbReference type="Proteomes" id="UP000832034">
    <property type="component" value="Chromosome"/>
</dbReference>
<gene>
    <name evidence="2" type="ORF">LVJ81_07985</name>
</gene>
<dbReference type="EMBL" id="CP091512">
    <property type="protein sequence ID" value="UOO91585.1"/>
    <property type="molecule type" value="Genomic_DNA"/>
</dbReference>
<dbReference type="InterPro" id="IPR007844">
    <property type="entry name" value="AsmA"/>
</dbReference>
<reference evidence="2" key="1">
    <citation type="submission" date="2021-12" db="EMBL/GenBank/DDBJ databases">
        <authorList>
            <person name="Veyrier F.J."/>
        </authorList>
    </citation>
    <scope>NUCLEOTIDE SEQUENCE</scope>
    <source>
        <strain evidence="2">SAG 1488-6</strain>
    </source>
</reference>